<dbReference type="AlphaFoldDB" id="A0A2S6HND1"/>
<evidence type="ECO:0008006" key="3">
    <source>
        <dbReference type="Google" id="ProtNLM"/>
    </source>
</evidence>
<dbReference type="EMBL" id="PTJA01000012">
    <property type="protein sequence ID" value="PPK79008.1"/>
    <property type="molecule type" value="Genomic_DNA"/>
</dbReference>
<reference evidence="1 2" key="1">
    <citation type="submission" date="2018-02" db="EMBL/GenBank/DDBJ databases">
        <title>Genomic Encyclopedia of Archaeal and Bacterial Type Strains, Phase II (KMG-II): from individual species to whole genera.</title>
        <authorList>
            <person name="Goeker M."/>
        </authorList>
    </citation>
    <scope>NUCLEOTIDE SEQUENCE [LARGE SCALE GENOMIC DNA]</scope>
    <source>
        <strain evidence="1 2">DSM 3808</strain>
    </source>
</reference>
<organism evidence="1 2">
    <name type="scientific">Lacrimispora xylanisolvens</name>
    <dbReference type="NCBI Taxonomy" id="384636"/>
    <lineage>
        <taxon>Bacteria</taxon>
        <taxon>Bacillati</taxon>
        <taxon>Bacillota</taxon>
        <taxon>Clostridia</taxon>
        <taxon>Lachnospirales</taxon>
        <taxon>Lachnospiraceae</taxon>
        <taxon>Lacrimispora</taxon>
    </lineage>
</organism>
<dbReference type="OrthoDB" id="9799598at2"/>
<gene>
    <name evidence="1" type="ORF">BXY41_112168</name>
</gene>
<dbReference type="Gene3D" id="1.20.120.450">
    <property type="entry name" value="dinb family like domain"/>
    <property type="match status" value="1"/>
</dbReference>
<keyword evidence="2" id="KW-1185">Reference proteome</keyword>
<evidence type="ECO:0000313" key="2">
    <source>
        <dbReference type="Proteomes" id="UP000237749"/>
    </source>
</evidence>
<evidence type="ECO:0000313" key="1">
    <source>
        <dbReference type="EMBL" id="PPK79008.1"/>
    </source>
</evidence>
<dbReference type="Proteomes" id="UP000237749">
    <property type="component" value="Unassembled WGS sequence"/>
</dbReference>
<dbReference type="RefSeq" id="WP_104438696.1">
    <property type="nucleotide sequence ID" value="NZ_PTJA01000012.1"/>
</dbReference>
<name>A0A2S6HND1_9FIRM</name>
<dbReference type="InterPro" id="IPR034660">
    <property type="entry name" value="DinB/YfiT-like"/>
</dbReference>
<proteinExistence type="predicted"/>
<accession>A0A2S6HND1</accession>
<comment type="caution">
    <text evidence="1">The sequence shown here is derived from an EMBL/GenBank/DDBJ whole genome shotgun (WGS) entry which is preliminary data.</text>
</comment>
<dbReference type="SUPFAM" id="SSF109854">
    <property type="entry name" value="DinB/YfiT-like putative metalloenzymes"/>
    <property type="match status" value="1"/>
</dbReference>
<protein>
    <recommendedName>
        <fullName evidence="3">DinB family protein</fullName>
    </recommendedName>
</protein>
<sequence>MSNLVTEALRNQFDSTFHMAVILVDICPEEIWASSYNEVPFWQQVFHYVYYIDFWMREKYDDSEWRTMVFDDAYTTDLYADNYDGLFISKAKMREYLDAIQIKSTGVFDHLNDEKLGTSVFGNNPQYTYADVIIGQIRHIMYNIGYLNGILREKGLPESDWYAYNEPEGS</sequence>